<feature type="region of interest" description="Disordered" evidence="1">
    <location>
        <begin position="1"/>
        <end position="45"/>
    </location>
</feature>
<feature type="region of interest" description="Disordered" evidence="1">
    <location>
        <begin position="66"/>
        <end position="256"/>
    </location>
</feature>
<feature type="compositionally biased region" description="Basic and acidic residues" evidence="1">
    <location>
        <begin position="118"/>
        <end position="150"/>
    </location>
</feature>
<evidence type="ECO:0000313" key="4">
    <source>
        <dbReference type="Proteomes" id="UP000799441"/>
    </source>
</evidence>
<feature type="domain" description="SUZ" evidence="2">
    <location>
        <begin position="67"/>
        <end position="157"/>
    </location>
</feature>
<reference evidence="3" key="1">
    <citation type="journal article" date="2020" name="Stud. Mycol.">
        <title>101 Dothideomycetes genomes: a test case for predicting lifestyles and emergence of pathogens.</title>
        <authorList>
            <person name="Haridas S."/>
            <person name="Albert R."/>
            <person name="Binder M."/>
            <person name="Bloem J."/>
            <person name="Labutti K."/>
            <person name="Salamov A."/>
            <person name="Andreopoulos B."/>
            <person name="Baker S."/>
            <person name="Barry K."/>
            <person name="Bills G."/>
            <person name="Bluhm B."/>
            <person name="Cannon C."/>
            <person name="Castanera R."/>
            <person name="Culley D."/>
            <person name="Daum C."/>
            <person name="Ezra D."/>
            <person name="Gonzalez J."/>
            <person name="Henrissat B."/>
            <person name="Kuo A."/>
            <person name="Liang C."/>
            <person name="Lipzen A."/>
            <person name="Lutzoni F."/>
            <person name="Magnuson J."/>
            <person name="Mondo S."/>
            <person name="Nolan M."/>
            <person name="Ohm R."/>
            <person name="Pangilinan J."/>
            <person name="Park H.-J."/>
            <person name="Ramirez L."/>
            <person name="Alfaro M."/>
            <person name="Sun H."/>
            <person name="Tritt A."/>
            <person name="Yoshinaga Y."/>
            <person name="Zwiers L.-H."/>
            <person name="Turgeon B."/>
            <person name="Goodwin S."/>
            <person name="Spatafora J."/>
            <person name="Crous P."/>
            <person name="Grigoriev I."/>
        </authorList>
    </citation>
    <scope>NUCLEOTIDE SEQUENCE</scope>
    <source>
        <strain evidence="3">CBS 116435</strain>
    </source>
</reference>
<evidence type="ECO:0000259" key="2">
    <source>
        <dbReference type="PROSITE" id="PS51673"/>
    </source>
</evidence>
<sequence length="256" mass="27876">MSAKGGVPDAWDDEWDKVVDPEAKAPPPPSQAKVSKSERRAKHAEQQKLIWDAAENPNRSFFLESQGLLPQKQQDFKPPVQLLSRKPKAPTLAKRGDGTVAGMASMNLQDDGDDSEEEARKKQEADFEERQRRAKVSREEKQQKYAEARARIMGSPNLTPSSSNSRESSQGRSERRRGGKVNSGPPKQALSAGQSPSRSPASDGKLFDPQDMGRRLPRRATPTTPTGGQPIRQPKGPDRSGRGGFGFAVRGGLAGA</sequence>
<feature type="compositionally biased region" description="Low complexity" evidence="1">
    <location>
        <begin position="161"/>
        <end position="171"/>
    </location>
</feature>
<feature type="compositionally biased region" description="Polar residues" evidence="1">
    <location>
        <begin position="191"/>
        <end position="200"/>
    </location>
</feature>
<feature type="compositionally biased region" description="Basic and acidic residues" evidence="1">
    <location>
        <begin position="205"/>
        <end position="214"/>
    </location>
</feature>
<evidence type="ECO:0000313" key="3">
    <source>
        <dbReference type="EMBL" id="KAF2722819.1"/>
    </source>
</evidence>
<proteinExistence type="predicted"/>
<feature type="compositionally biased region" description="Low complexity" evidence="1">
    <location>
        <begin position="219"/>
        <end position="234"/>
    </location>
</feature>
<dbReference type="EMBL" id="MU003780">
    <property type="protein sequence ID" value="KAF2722819.1"/>
    <property type="molecule type" value="Genomic_DNA"/>
</dbReference>
<accession>A0A9P4UQG4</accession>
<dbReference type="OrthoDB" id="5422283at2759"/>
<dbReference type="AlphaFoldDB" id="A0A9P4UQG4"/>
<feature type="compositionally biased region" description="Basic and acidic residues" evidence="1">
    <location>
        <begin position="35"/>
        <end position="45"/>
    </location>
</feature>
<dbReference type="PROSITE" id="PS51673">
    <property type="entry name" value="SUZ"/>
    <property type="match status" value="1"/>
</dbReference>
<keyword evidence="4" id="KW-1185">Reference proteome</keyword>
<evidence type="ECO:0000256" key="1">
    <source>
        <dbReference type="SAM" id="MobiDB-lite"/>
    </source>
</evidence>
<dbReference type="InterPro" id="IPR024771">
    <property type="entry name" value="SUZ"/>
</dbReference>
<comment type="caution">
    <text evidence="3">The sequence shown here is derived from an EMBL/GenBank/DDBJ whole genome shotgun (WGS) entry which is preliminary data.</text>
</comment>
<dbReference type="Proteomes" id="UP000799441">
    <property type="component" value="Unassembled WGS sequence"/>
</dbReference>
<feature type="compositionally biased region" description="Low complexity" evidence="1">
    <location>
        <begin position="247"/>
        <end position="256"/>
    </location>
</feature>
<gene>
    <name evidence="3" type="ORF">K431DRAFT_221517</name>
</gene>
<protein>
    <recommendedName>
        <fullName evidence="2">SUZ domain-containing protein</fullName>
    </recommendedName>
</protein>
<organism evidence="3 4">
    <name type="scientific">Polychaeton citri CBS 116435</name>
    <dbReference type="NCBI Taxonomy" id="1314669"/>
    <lineage>
        <taxon>Eukaryota</taxon>
        <taxon>Fungi</taxon>
        <taxon>Dikarya</taxon>
        <taxon>Ascomycota</taxon>
        <taxon>Pezizomycotina</taxon>
        <taxon>Dothideomycetes</taxon>
        <taxon>Dothideomycetidae</taxon>
        <taxon>Capnodiales</taxon>
        <taxon>Capnodiaceae</taxon>
        <taxon>Polychaeton</taxon>
    </lineage>
</organism>
<name>A0A9P4UQG4_9PEZI</name>